<sequence>MARPYRFRMTFPPQPPPPKASDVQLTPRLLERAAHSISLALDHADKLLGRGLDGRGKEQDIVAIKDGVSGPTRDARLRLYELLHETAELAQCSALDHLRALPADLMRDPQPTFSHLTLARVAMEAGGMFAYLTDRDVDVRELLARIAGIQMADVDTALRFAESHTERPDLVAAMQQTEQELLALLDGAGVTHRRNKRGQLIETDLDGHKTSGDMGIAKAARAFLGHDDHDPYNLLSGGAHSRPWLLRSARETPPDGGSVLYLLWFTKALLTVWLERWAAYTGAELDPPITKVVQGITITIQRAAEGDFNSA</sequence>
<accession>A0ABW0CHG1</accession>
<dbReference type="RefSeq" id="WP_380850365.1">
    <property type="nucleotide sequence ID" value="NZ_JBHSKM010000005.1"/>
</dbReference>
<protein>
    <submittedName>
        <fullName evidence="2">Uncharacterized protein</fullName>
    </submittedName>
</protein>
<evidence type="ECO:0000256" key="1">
    <source>
        <dbReference type="SAM" id="MobiDB-lite"/>
    </source>
</evidence>
<feature type="region of interest" description="Disordered" evidence="1">
    <location>
        <begin position="1"/>
        <end position="21"/>
    </location>
</feature>
<comment type="caution">
    <text evidence="2">The sequence shown here is derived from an EMBL/GenBank/DDBJ whole genome shotgun (WGS) entry which is preliminary data.</text>
</comment>
<dbReference type="EMBL" id="JBHSKM010000005">
    <property type="protein sequence ID" value="MFC5214296.1"/>
    <property type="molecule type" value="Genomic_DNA"/>
</dbReference>
<name>A0ABW0CHG1_STRCD</name>
<dbReference type="Proteomes" id="UP001596263">
    <property type="component" value="Unassembled WGS sequence"/>
</dbReference>
<evidence type="ECO:0000313" key="2">
    <source>
        <dbReference type="EMBL" id="MFC5214296.1"/>
    </source>
</evidence>
<gene>
    <name evidence="2" type="ORF">ACFPQ9_10710</name>
</gene>
<organism evidence="2 3">
    <name type="scientific">Streptomyces coerulescens</name>
    <dbReference type="NCBI Taxonomy" id="29304"/>
    <lineage>
        <taxon>Bacteria</taxon>
        <taxon>Bacillati</taxon>
        <taxon>Actinomycetota</taxon>
        <taxon>Actinomycetes</taxon>
        <taxon>Kitasatosporales</taxon>
        <taxon>Streptomycetaceae</taxon>
        <taxon>Streptomyces</taxon>
    </lineage>
</organism>
<reference evidence="3" key="1">
    <citation type="journal article" date="2019" name="Int. J. Syst. Evol. Microbiol.">
        <title>The Global Catalogue of Microorganisms (GCM) 10K type strain sequencing project: providing services to taxonomists for standard genome sequencing and annotation.</title>
        <authorList>
            <consortium name="The Broad Institute Genomics Platform"/>
            <consortium name="The Broad Institute Genome Sequencing Center for Infectious Disease"/>
            <person name="Wu L."/>
            <person name="Ma J."/>
        </authorList>
    </citation>
    <scope>NUCLEOTIDE SEQUENCE [LARGE SCALE GENOMIC DNA]</scope>
    <source>
        <strain evidence="3">KCTC 42586</strain>
    </source>
</reference>
<keyword evidence="3" id="KW-1185">Reference proteome</keyword>
<evidence type="ECO:0000313" key="3">
    <source>
        <dbReference type="Proteomes" id="UP001596263"/>
    </source>
</evidence>
<proteinExistence type="predicted"/>